<reference evidence="8 9" key="1">
    <citation type="journal article" date="2010" name="Stand. Genomic Sci.">
        <title>Complete genome sequence of Thermosediminibacter oceani type strain (JW/IW-1228P).</title>
        <authorList>
            <person name="Pitluck S."/>
            <person name="Yasawong M."/>
            <person name="Munk C."/>
            <person name="Nolan M."/>
            <person name="Lapidus A."/>
            <person name="Lucas S."/>
            <person name="Glavina Del Rio T."/>
            <person name="Tice H."/>
            <person name="Cheng J.F."/>
            <person name="Bruce D."/>
            <person name="Detter C."/>
            <person name="Tapia R."/>
            <person name="Han C."/>
            <person name="Goodwin L."/>
            <person name="Liolios K."/>
            <person name="Ivanova N."/>
            <person name="Mavromatis K."/>
            <person name="Mikhailova N."/>
            <person name="Pati A."/>
            <person name="Chen A."/>
            <person name="Palaniappan K."/>
            <person name="Land M."/>
            <person name="Hauser L."/>
            <person name="Chang Y.J."/>
            <person name="Jeffries C.D."/>
            <person name="Rohde M."/>
            <person name="Spring S."/>
            <person name="Sikorski J."/>
            <person name="Goker M."/>
            <person name="Woyke T."/>
            <person name="Bristow J."/>
            <person name="Eisen J.A."/>
            <person name="Markowitz V."/>
            <person name="Hugenholtz P."/>
            <person name="Kyrpides N.C."/>
            <person name="Klenk H.P."/>
        </authorList>
    </citation>
    <scope>NUCLEOTIDE SEQUENCE [LARGE SCALE GENOMIC DNA]</scope>
    <source>
        <strain evidence="9">ATCC BAA-1034 / DSM 16646 / JW/IW-1228P</strain>
    </source>
</reference>
<dbReference type="InterPro" id="IPR011079">
    <property type="entry name" value="Ala_racemase_C"/>
</dbReference>
<dbReference type="SMART" id="SM01005">
    <property type="entry name" value="Ala_racemase_C"/>
    <property type="match status" value="1"/>
</dbReference>
<dbReference type="InterPro" id="IPR029066">
    <property type="entry name" value="PLP-binding_barrel"/>
</dbReference>
<keyword evidence="2 4" id="KW-0663">Pyridoxal phosphate</keyword>
<evidence type="ECO:0000256" key="6">
    <source>
        <dbReference type="PIRSR" id="PIRSR600821-52"/>
    </source>
</evidence>
<dbReference type="Gene3D" id="2.40.37.10">
    <property type="entry name" value="Lyase, Ornithine Decarboxylase, Chain A, domain 1"/>
    <property type="match status" value="1"/>
</dbReference>
<dbReference type="KEGG" id="toc:Toce_0289"/>
<dbReference type="PANTHER" id="PTHR30511:SF0">
    <property type="entry name" value="ALANINE RACEMASE, CATABOLIC-RELATED"/>
    <property type="match status" value="1"/>
</dbReference>
<dbReference type="NCBIfam" id="TIGR00492">
    <property type="entry name" value="alr"/>
    <property type="match status" value="1"/>
</dbReference>
<dbReference type="GO" id="GO:0030632">
    <property type="term" value="P:D-alanine biosynthetic process"/>
    <property type="evidence" value="ECO:0007669"/>
    <property type="project" value="UniProtKB-UniRule"/>
</dbReference>
<evidence type="ECO:0000256" key="3">
    <source>
        <dbReference type="ARBA" id="ARBA00023235"/>
    </source>
</evidence>
<dbReference type="RefSeq" id="WP_013275123.1">
    <property type="nucleotide sequence ID" value="NC_014377.1"/>
</dbReference>
<feature type="active site" description="Proton acceptor; specific for L-alanine" evidence="4">
    <location>
        <position position="261"/>
    </location>
</feature>
<feature type="active site" description="Proton acceptor; specific for D-alanine" evidence="4">
    <location>
        <position position="35"/>
    </location>
</feature>
<dbReference type="GO" id="GO:0005829">
    <property type="term" value="C:cytosol"/>
    <property type="evidence" value="ECO:0007669"/>
    <property type="project" value="TreeGrafter"/>
</dbReference>
<comment type="similarity">
    <text evidence="4">Belongs to the alanine racemase family.</text>
</comment>
<dbReference type="UniPathway" id="UPA00042">
    <property type="reaction ID" value="UER00497"/>
</dbReference>
<evidence type="ECO:0000256" key="1">
    <source>
        <dbReference type="ARBA" id="ARBA00001933"/>
    </source>
</evidence>
<dbReference type="FunFam" id="3.20.20.10:FF:000002">
    <property type="entry name" value="Alanine racemase"/>
    <property type="match status" value="1"/>
</dbReference>
<feature type="domain" description="Alanine racemase C-terminal" evidence="7">
    <location>
        <begin position="240"/>
        <end position="361"/>
    </location>
</feature>
<evidence type="ECO:0000313" key="8">
    <source>
        <dbReference type="EMBL" id="ADL07072.1"/>
    </source>
</evidence>
<dbReference type="EC" id="5.1.1.1" evidence="4"/>
<gene>
    <name evidence="8" type="ordered locus">Toce_0289</name>
</gene>
<dbReference type="InterPro" id="IPR000821">
    <property type="entry name" value="Ala_racemase"/>
</dbReference>
<dbReference type="STRING" id="555079.Toce_0289"/>
<dbReference type="HAMAP" id="MF_01201">
    <property type="entry name" value="Ala_racemase"/>
    <property type="match status" value="1"/>
</dbReference>
<feature type="binding site" evidence="4 6">
    <location>
        <position position="134"/>
    </location>
    <ligand>
        <name>substrate</name>
    </ligand>
</feature>
<dbReference type="GO" id="GO:0008784">
    <property type="term" value="F:alanine racemase activity"/>
    <property type="evidence" value="ECO:0007669"/>
    <property type="project" value="UniProtKB-UniRule"/>
</dbReference>
<dbReference type="EMBL" id="CP002131">
    <property type="protein sequence ID" value="ADL07072.1"/>
    <property type="molecule type" value="Genomic_DNA"/>
</dbReference>
<comment type="pathway">
    <text evidence="4">Amino-acid biosynthesis; D-alanine biosynthesis; D-alanine from L-alanine: step 1/1.</text>
</comment>
<dbReference type="PANTHER" id="PTHR30511">
    <property type="entry name" value="ALANINE RACEMASE"/>
    <property type="match status" value="1"/>
</dbReference>
<evidence type="ECO:0000259" key="7">
    <source>
        <dbReference type="SMART" id="SM01005"/>
    </source>
</evidence>
<dbReference type="GO" id="GO:0030170">
    <property type="term" value="F:pyridoxal phosphate binding"/>
    <property type="evidence" value="ECO:0007669"/>
    <property type="project" value="UniProtKB-UniRule"/>
</dbReference>
<keyword evidence="3 4" id="KW-0413">Isomerase</keyword>
<dbReference type="CDD" id="cd00430">
    <property type="entry name" value="PLPDE_III_AR"/>
    <property type="match status" value="1"/>
</dbReference>
<dbReference type="InterPro" id="IPR009006">
    <property type="entry name" value="Ala_racemase/Decarboxylase_C"/>
</dbReference>
<comment type="function">
    <text evidence="4">Catalyzes the interconversion of L-alanine and D-alanine. May also act on other amino acids.</text>
</comment>
<accession>D9S0Q8</accession>
<comment type="catalytic activity">
    <reaction evidence="4">
        <text>L-alanine = D-alanine</text>
        <dbReference type="Rhea" id="RHEA:20249"/>
        <dbReference type="ChEBI" id="CHEBI:57416"/>
        <dbReference type="ChEBI" id="CHEBI:57972"/>
        <dbReference type="EC" id="5.1.1.1"/>
    </reaction>
</comment>
<proteinExistence type="inferred from homology"/>
<dbReference type="Proteomes" id="UP000000272">
    <property type="component" value="Chromosome"/>
</dbReference>
<organism evidence="8 9">
    <name type="scientific">Thermosediminibacter oceani (strain ATCC BAA-1034 / DSM 16646 / JW/IW-1228P)</name>
    <dbReference type="NCBI Taxonomy" id="555079"/>
    <lineage>
        <taxon>Bacteria</taxon>
        <taxon>Bacillati</taxon>
        <taxon>Bacillota</taxon>
        <taxon>Clostridia</taxon>
        <taxon>Thermosediminibacterales</taxon>
        <taxon>Thermosediminibacteraceae</taxon>
        <taxon>Thermosediminibacter</taxon>
    </lineage>
</organism>
<dbReference type="HOGENOM" id="CLU_028393_2_2_9"/>
<evidence type="ECO:0000256" key="4">
    <source>
        <dbReference type="HAMAP-Rule" id="MF_01201"/>
    </source>
</evidence>
<dbReference type="InterPro" id="IPR020622">
    <property type="entry name" value="Ala_racemase_pyridoxalP-BS"/>
</dbReference>
<evidence type="ECO:0000313" key="9">
    <source>
        <dbReference type="Proteomes" id="UP000000272"/>
    </source>
</evidence>
<comment type="cofactor">
    <cofactor evidence="1 4 5">
        <name>pyridoxal 5'-phosphate</name>
        <dbReference type="ChEBI" id="CHEBI:597326"/>
    </cofactor>
</comment>
<dbReference type="SUPFAM" id="SSF50621">
    <property type="entry name" value="Alanine racemase C-terminal domain-like"/>
    <property type="match status" value="1"/>
</dbReference>
<keyword evidence="9" id="KW-1185">Reference proteome</keyword>
<evidence type="ECO:0000256" key="5">
    <source>
        <dbReference type="PIRSR" id="PIRSR600821-50"/>
    </source>
</evidence>
<dbReference type="Pfam" id="PF01168">
    <property type="entry name" value="Ala_racemase_N"/>
    <property type="match status" value="1"/>
</dbReference>
<dbReference type="Gene3D" id="3.20.20.10">
    <property type="entry name" value="Alanine racemase"/>
    <property type="match status" value="1"/>
</dbReference>
<feature type="binding site" evidence="4 6">
    <location>
        <position position="331"/>
    </location>
    <ligand>
        <name>substrate</name>
    </ligand>
</feature>
<feature type="modified residue" description="N6-(pyridoxal phosphate)lysine" evidence="4 5">
    <location>
        <position position="35"/>
    </location>
</feature>
<dbReference type="Pfam" id="PF00842">
    <property type="entry name" value="Ala_racemase_C"/>
    <property type="match status" value="1"/>
</dbReference>
<dbReference type="SUPFAM" id="SSF51419">
    <property type="entry name" value="PLP-binding barrel"/>
    <property type="match status" value="1"/>
</dbReference>
<dbReference type="InterPro" id="IPR001608">
    <property type="entry name" value="Ala_racemase_N"/>
</dbReference>
<dbReference type="PRINTS" id="PR00992">
    <property type="entry name" value="ALARACEMASE"/>
</dbReference>
<name>D9S0Q8_THEOJ</name>
<dbReference type="AlphaFoldDB" id="D9S0Q8"/>
<evidence type="ECO:0000256" key="2">
    <source>
        <dbReference type="ARBA" id="ARBA00022898"/>
    </source>
</evidence>
<protein>
    <recommendedName>
        <fullName evidence="4">Alanine racemase</fullName>
        <ecNumber evidence="4">5.1.1.1</ecNumber>
    </recommendedName>
</protein>
<dbReference type="OrthoDB" id="9813814at2"/>
<dbReference type="PROSITE" id="PS00395">
    <property type="entry name" value="ALANINE_RACEMASE"/>
    <property type="match status" value="1"/>
</dbReference>
<sequence length="384" mass="43125">MGPYKKYMEVNLRALRQNYETIRREVGVPVMAVVKGDAYGHGAKDVALALQEAGVEWFGVEFLEEAVELREAGIKGRILCLTGPVTREDCEIFIEKDVIPTIYNLDRADLLNKTAARRGVSCRVHLKFDTGLGRFGFLYEDLDRVIDGLRSFSHLIYEGAYTHFAEAFAKKPDYTLYQLSVFQRVLDKLEQSGIKVAIRHAANSVAAMDFPEARLDMVRIGSALYGITMFKNTSVRLERVARLKVKIIDVKSLPRGSYIGYGRTYKTQRDTVIGIIPVGYFEGLKVQRRNYAFTLVGLLRNIYHEIKDFLNPVPLVFMDGKPLPILGRIGMQLTAIDLTGTGAGIGDEVTVAIDPVYFRYGARLYTDSRDVQEGFLPGIEKGVM</sequence>
<dbReference type="eggNOG" id="COG0787">
    <property type="taxonomic scope" value="Bacteria"/>
</dbReference>